<evidence type="ECO:0000256" key="2">
    <source>
        <dbReference type="ARBA" id="ARBA00022737"/>
    </source>
</evidence>
<keyword evidence="2" id="KW-0677">Repeat</keyword>
<comment type="caution">
    <text evidence="5">The sequence shown here is derived from an EMBL/GenBank/DDBJ whole genome shotgun (WGS) entry which is preliminary data.</text>
</comment>
<organism evidence="5 6">
    <name type="scientific">Reticulomyxa filosa</name>
    <dbReference type="NCBI Taxonomy" id="46433"/>
    <lineage>
        <taxon>Eukaryota</taxon>
        <taxon>Sar</taxon>
        <taxon>Rhizaria</taxon>
        <taxon>Retaria</taxon>
        <taxon>Foraminifera</taxon>
        <taxon>Monothalamids</taxon>
        <taxon>Reticulomyxidae</taxon>
        <taxon>Reticulomyxa</taxon>
    </lineage>
</organism>
<evidence type="ECO:0000313" key="5">
    <source>
        <dbReference type="EMBL" id="ETO25395.1"/>
    </source>
</evidence>
<gene>
    <name evidence="5" type="ORF">RFI_11740</name>
</gene>
<name>X6NGH0_RETFI</name>
<feature type="region of interest" description="Disordered" evidence="3">
    <location>
        <begin position="147"/>
        <end position="177"/>
    </location>
</feature>
<dbReference type="AlphaFoldDB" id="X6NGH0"/>
<reference evidence="5 6" key="1">
    <citation type="journal article" date="2013" name="Curr. Biol.">
        <title>The Genome of the Foraminiferan Reticulomyxa filosa.</title>
        <authorList>
            <person name="Glockner G."/>
            <person name="Hulsmann N."/>
            <person name="Schleicher M."/>
            <person name="Noegel A.A."/>
            <person name="Eichinger L."/>
            <person name="Gallinger C."/>
            <person name="Pawlowski J."/>
            <person name="Sierra R."/>
            <person name="Euteneuer U."/>
            <person name="Pillet L."/>
            <person name="Moustafa A."/>
            <person name="Platzer M."/>
            <person name="Groth M."/>
            <person name="Szafranski K."/>
            <person name="Schliwa M."/>
        </authorList>
    </citation>
    <scope>NUCLEOTIDE SEQUENCE [LARGE SCALE GENOMIC DNA]</scope>
</reference>
<feature type="region of interest" description="Disordered" evidence="3">
    <location>
        <begin position="13"/>
        <end position="58"/>
    </location>
</feature>
<dbReference type="Gene3D" id="2.130.10.10">
    <property type="entry name" value="YVTN repeat-like/Quinoprotein amine dehydrogenase"/>
    <property type="match status" value="1"/>
</dbReference>
<evidence type="ECO:0000256" key="1">
    <source>
        <dbReference type="ARBA" id="ARBA00022574"/>
    </source>
</evidence>
<dbReference type="EMBL" id="ASPP01008567">
    <property type="protein sequence ID" value="ETO25395.1"/>
    <property type="molecule type" value="Genomic_DNA"/>
</dbReference>
<evidence type="ECO:0000259" key="4">
    <source>
        <dbReference type="Pfam" id="PF12265"/>
    </source>
</evidence>
<evidence type="ECO:0000256" key="3">
    <source>
        <dbReference type="SAM" id="MobiDB-lite"/>
    </source>
</evidence>
<evidence type="ECO:0000313" key="6">
    <source>
        <dbReference type="Proteomes" id="UP000023152"/>
    </source>
</evidence>
<feature type="domain" description="Histone-binding protein RBBP4-like N-terminal" evidence="4">
    <location>
        <begin position="95"/>
        <end position="149"/>
    </location>
</feature>
<dbReference type="Proteomes" id="UP000023152">
    <property type="component" value="Unassembled WGS sequence"/>
</dbReference>
<proteinExistence type="predicted"/>
<sequence length="236" mass="27426">DIFKKSIILMSEEKQENGDDQLNERANSSSRSTLQKSKKKTSSTRGSATKASKGKEKTESKMAQYLKWQKQFCVNTKPTKEYKLATDKAEEYLSYLKWQNCVPYMYDQLVMYPLPYPSQSVQWAPAISEQLDHPCYHSLILTSKTHVAKEETTTTRKSRSHSNSSDNNLYDSKSVSPVNTSKTIMEERFYLQNVHFHLHSRHCNYTYTHAHTHTQNEKALLNVIVVMFVQQKKSKR</sequence>
<keyword evidence="6" id="KW-1185">Reference proteome</keyword>
<dbReference type="InterPro" id="IPR015943">
    <property type="entry name" value="WD40/YVTN_repeat-like_dom_sf"/>
</dbReference>
<dbReference type="InterPro" id="IPR022052">
    <property type="entry name" value="Histone-bd_RBBP4-like_N"/>
</dbReference>
<accession>X6NGH0</accession>
<protein>
    <recommendedName>
        <fullName evidence="4">Histone-binding protein RBBP4-like N-terminal domain-containing protein</fullName>
    </recommendedName>
</protein>
<dbReference type="Pfam" id="PF12265">
    <property type="entry name" value="CAF1C_H4-bd"/>
    <property type="match status" value="1"/>
</dbReference>
<feature type="compositionally biased region" description="Polar residues" evidence="3">
    <location>
        <begin position="161"/>
        <end position="177"/>
    </location>
</feature>
<keyword evidence="1" id="KW-0853">WD repeat</keyword>
<feature type="non-terminal residue" evidence="5">
    <location>
        <position position="1"/>
    </location>
</feature>